<sequence>METRNKLIVLWILLLIGMMLHFNYHISGVFYGIDIKRPDANGEEPASIHIIRGIYYHLPFLWIVILLYTKRRITHYILLVISVLYTLSHGMHLFEEISGTSRNFSQLTLLSIVLVVSLISAVEHYRLTRNN</sequence>
<feature type="transmembrane region" description="Helical" evidence="1">
    <location>
        <begin position="46"/>
        <end position="69"/>
    </location>
</feature>
<dbReference type="EMBL" id="JBHULX010000013">
    <property type="protein sequence ID" value="MFD2590973.1"/>
    <property type="molecule type" value="Genomic_DNA"/>
</dbReference>
<accession>A0ABW5N8N4</accession>
<feature type="transmembrane region" description="Helical" evidence="1">
    <location>
        <begin position="76"/>
        <end position="94"/>
    </location>
</feature>
<reference evidence="3" key="1">
    <citation type="journal article" date="2019" name="Int. J. Syst. Evol. Microbiol.">
        <title>The Global Catalogue of Microorganisms (GCM) 10K type strain sequencing project: providing services to taxonomists for standard genome sequencing and annotation.</title>
        <authorList>
            <consortium name="The Broad Institute Genomics Platform"/>
            <consortium name="The Broad Institute Genome Sequencing Center for Infectious Disease"/>
            <person name="Wu L."/>
            <person name="Ma J."/>
        </authorList>
    </citation>
    <scope>NUCLEOTIDE SEQUENCE [LARGE SCALE GENOMIC DNA]</scope>
    <source>
        <strain evidence="3">KCTC 42423</strain>
    </source>
</reference>
<organism evidence="2 3">
    <name type="scientific">Aquimarina hainanensis</name>
    <dbReference type="NCBI Taxonomy" id="1578017"/>
    <lineage>
        <taxon>Bacteria</taxon>
        <taxon>Pseudomonadati</taxon>
        <taxon>Bacteroidota</taxon>
        <taxon>Flavobacteriia</taxon>
        <taxon>Flavobacteriales</taxon>
        <taxon>Flavobacteriaceae</taxon>
        <taxon>Aquimarina</taxon>
    </lineage>
</organism>
<comment type="caution">
    <text evidence="2">The sequence shown here is derived from an EMBL/GenBank/DDBJ whole genome shotgun (WGS) entry which is preliminary data.</text>
</comment>
<dbReference type="RefSeq" id="WP_176027364.1">
    <property type="nucleotide sequence ID" value="NZ_JBHSJV010000001.1"/>
</dbReference>
<feature type="transmembrane region" description="Helical" evidence="1">
    <location>
        <begin position="7"/>
        <end position="26"/>
    </location>
</feature>
<keyword evidence="1" id="KW-0812">Transmembrane</keyword>
<proteinExistence type="predicted"/>
<feature type="transmembrane region" description="Helical" evidence="1">
    <location>
        <begin position="106"/>
        <end position="125"/>
    </location>
</feature>
<evidence type="ECO:0000313" key="3">
    <source>
        <dbReference type="Proteomes" id="UP001597459"/>
    </source>
</evidence>
<evidence type="ECO:0000256" key="1">
    <source>
        <dbReference type="SAM" id="Phobius"/>
    </source>
</evidence>
<keyword evidence="1" id="KW-0472">Membrane</keyword>
<protein>
    <submittedName>
        <fullName evidence="2">Uncharacterized protein</fullName>
    </submittedName>
</protein>
<keyword evidence="1" id="KW-1133">Transmembrane helix</keyword>
<evidence type="ECO:0000313" key="2">
    <source>
        <dbReference type="EMBL" id="MFD2590973.1"/>
    </source>
</evidence>
<gene>
    <name evidence="2" type="ORF">ACFSTE_09035</name>
</gene>
<name>A0ABW5N8N4_9FLAO</name>
<dbReference type="Proteomes" id="UP001597459">
    <property type="component" value="Unassembled WGS sequence"/>
</dbReference>
<keyword evidence="3" id="KW-1185">Reference proteome</keyword>